<dbReference type="InParanoid" id="A0A4S2N471"/>
<evidence type="ECO:0000313" key="9">
    <source>
        <dbReference type="Proteomes" id="UP000298138"/>
    </source>
</evidence>
<dbReference type="InterPro" id="IPR018149">
    <property type="entry name" value="Lys-tRNA-synth_II_C"/>
</dbReference>
<dbReference type="InterPro" id="IPR012340">
    <property type="entry name" value="NA-bd_OB-fold"/>
</dbReference>
<dbReference type="PANTHER" id="PTHR42918">
    <property type="entry name" value="LYSYL-TRNA SYNTHETASE"/>
    <property type="match status" value="1"/>
</dbReference>
<dbReference type="OrthoDB" id="21243at2759"/>
<dbReference type="InterPro" id="IPR004364">
    <property type="entry name" value="Aa-tRNA-synt_II"/>
</dbReference>
<evidence type="ECO:0000256" key="3">
    <source>
        <dbReference type="ARBA" id="ARBA00022840"/>
    </source>
</evidence>
<evidence type="ECO:0000313" key="8">
    <source>
        <dbReference type="EMBL" id="TGZ84049.1"/>
    </source>
</evidence>
<evidence type="ECO:0000256" key="6">
    <source>
        <dbReference type="SAM" id="Coils"/>
    </source>
</evidence>
<evidence type="ECO:0000256" key="1">
    <source>
        <dbReference type="ARBA" id="ARBA00022598"/>
    </source>
</evidence>
<keyword evidence="1" id="KW-0436">Ligase</keyword>
<dbReference type="InterPro" id="IPR004365">
    <property type="entry name" value="NA-bd_OB_tRNA"/>
</dbReference>
<dbReference type="CDD" id="cd04322">
    <property type="entry name" value="LysRS_N"/>
    <property type="match status" value="1"/>
</dbReference>
<dbReference type="PROSITE" id="PS50862">
    <property type="entry name" value="AA_TRNA_LIGASE_II"/>
    <property type="match status" value="1"/>
</dbReference>
<dbReference type="InterPro" id="IPR045864">
    <property type="entry name" value="aa-tRNA-synth_II/BPL/LPL"/>
</dbReference>
<organism evidence="8 9">
    <name type="scientific">Ascodesmis nigricans</name>
    <dbReference type="NCBI Taxonomy" id="341454"/>
    <lineage>
        <taxon>Eukaryota</taxon>
        <taxon>Fungi</taxon>
        <taxon>Dikarya</taxon>
        <taxon>Ascomycota</taxon>
        <taxon>Pezizomycotina</taxon>
        <taxon>Pezizomycetes</taxon>
        <taxon>Pezizales</taxon>
        <taxon>Ascodesmidaceae</taxon>
        <taxon>Ascodesmis</taxon>
    </lineage>
</organism>
<feature type="domain" description="Aminoacyl-transfer RNA synthetases class-II family profile" evidence="7">
    <location>
        <begin position="142"/>
        <end position="500"/>
    </location>
</feature>
<accession>A0A4S2N471</accession>
<sequence>MRIGTFISKYHVLQKNQILETDTVTLNGRVTNVRALSSFLFFYDIEEDGARLQIAANKRLVKGNPEKSDFKKAHKYIRKGDVISVVGNPGRSDRGELSLFTIAPPKLLSPCLHDVPQVIPAVKALHNRHLELRTNPQAIKTLRLRSHIIQSLRQFLLMHNFIEVETPIISSHASGALANPFLTTSTSFGDRPLALRIAPELWLKRLVVGGLDRVFEIGPQFRNEHIDGTHNPEFTTCEFYRTYADLDHLMTFTEELLQTLSVRVAKAKFEGNDCHGLPDTPVDFMQPFKQISFIPKLEECLGEPLPDVDPSRPDAEVITDLLEIFDKHRIRVPENPTPAKLLDKLASRFLEPLCTGPTFITHHPECLSPLSKSAVIGGRRVAMRAELFVNGQEIVNCYEEENSPIEQRRKFLAQQLSKPDAALTDAAAVVPARPHTTGSEDEMPVDESYVRALEYGLPPTIGWGCGVDRIVMLFSGQKRISGVLAFGGLRGAVNQGHEDPEAVSEKEQKLEENLAALEMAREKAEAAKGE</sequence>
<dbReference type="GO" id="GO:0000049">
    <property type="term" value="F:tRNA binding"/>
    <property type="evidence" value="ECO:0007669"/>
    <property type="project" value="TreeGrafter"/>
</dbReference>
<dbReference type="PRINTS" id="PR00982">
    <property type="entry name" value="TRNASYNTHLYS"/>
</dbReference>
<dbReference type="GO" id="GO:0005739">
    <property type="term" value="C:mitochondrion"/>
    <property type="evidence" value="ECO:0007669"/>
    <property type="project" value="TreeGrafter"/>
</dbReference>
<dbReference type="Pfam" id="PF01336">
    <property type="entry name" value="tRNA_anti-codon"/>
    <property type="match status" value="1"/>
</dbReference>
<gene>
    <name evidence="8" type="ORF">EX30DRAFT_303372</name>
</gene>
<dbReference type="Gene3D" id="2.40.50.140">
    <property type="entry name" value="Nucleic acid-binding proteins"/>
    <property type="match status" value="1"/>
</dbReference>
<dbReference type="EMBL" id="ML220113">
    <property type="protein sequence ID" value="TGZ84049.1"/>
    <property type="molecule type" value="Genomic_DNA"/>
</dbReference>
<evidence type="ECO:0000256" key="2">
    <source>
        <dbReference type="ARBA" id="ARBA00022741"/>
    </source>
</evidence>
<dbReference type="InterPro" id="IPR006195">
    <property type="entry name" value="aa-tRNA-synth_II"/>
</dbReference>
<dbReference type="PANTHER" id="PTHR42918:SF5">
    <property type="entry name" value="LYSINE--TRNA LIGASE, MITOCHONDRIAL"/>
    <property type="match status" value="1"/>
</dbReference>
<dbReference type="AlphaFoldDB" id="A0A4S2N471"/>
<dbReference type="SUPFAM" id="SSF50249">
    <property type="entry name" value="Nucleic acid-binding proteins"/>
    <property type="match status" value="1"/>
</dbReference>
<evidence type="ECO:0000259" key="7">
    <source>
        <dbReference type="PROSITE" id="PS50862"/>
    </source>
</evidence>
<feature type="coiled-coil region" evidence="6">
    <location>
        <begin position="503"/>
        <end position="530"/>
    </location>
</feature>
<dbReference type="SUPFAM" id="SSF55681">
    <property type="entry name" value="Class II aaRS and biotin synthetases"/>
    <property type="match status" value="1"/>
</dbReference>
<reference evidence="8 9" key="1">
    <citation type="submission" date="2019-04" db="EMBL/GenBank/DDBJ databases">
        <title>Comparative genomics and transcriptomics to analyze fruiting body development in filamentous ascomycetes.</title>
        <authorList>
            <consortium name="DOE Joint Genome Institute"/>
            <person name="Lutkenhaus R."/>
            <person name="Traeger S."/>
            <person name="Breuer J."/>
            <person name="Kuo A."/>
            <person name="Lipzen A."/>
            <person name="Pangilinan J."/>
            <person name="Dilworth D."/>
            <person name="Sandor L."/>
            <person name="Poggeler S."/>
            <person name="Barry K."/>
            <person name="Grigoriev I.V."/>
            <person name="Nowrousian M."/>
        </authorList>
    </citation>
    <scope>NUCLEOTIDE SEQUENCE [LARGE SCALE GENOMIC DNA]</scope>
    <source>
        <strain evidence="8 9">CBS 389.68</strain>
    </source>
</reference>
<keyword evidence="2" id="KW-0547">Nucleotide-binding</keyword>
<keyword evidence="3" id="KW-0067">ATP-binding</keyword>
<keyword evidence="9" id="KW-1185">Reference proteome</keyword>
<evidence type="ECO:0000256" key="5">
    <source>
        <dbReference type="ARBA" id="ARBA00030563"/>
    </source>
</evidence>
<name>A0A4S2N471_9PEZI</name>
<evidence type="ECO:0000256" key="4">
    <source>
        <dbReference type="ARBA" id="ARBA00023146"/>
    </source>
</evidence>
<keyword evidence="6" id="KW-0175">Coiled coil</keyword>
<dbReference type="GO" id="GO:0004824">
    <property type="term" value="F:lysine-tRNA ligase activity"/>
    <property type="evidence" value="ECO:0007669"/>
    <property type="project" value="InterPro"/>
</dbReference>
<dbReference type="STRING" id="341454.A0A4S2N471"/>
<dbReference type="GO" id="GO:0070154">
    <property type="term" value="P:mitochondrial lysyl-tRNA aminoacylation"/>
    <property type="evidence" value="ECO:0007669"/>
    <property type="project" value="TreeGrafter"/>
</dbReference>
<dbReference type="InterPro" id="IPR044136">
    <property type="entry name" value="Lys-tRNA-ligase_II_N"/>
</dbReference>
<proteinExistence type="predicted"/>
<keyword evidence="4" id="KW-0030">Aminoacyl-tRNA synthetase</keyword>
<dbReference type="GO" id="GO:0005524">
    <property type="term" value="F:ATP binding"/>
    <property type="evidence" value="ECO:0007669"/>
    <property type="project" value="UniProtKB-KW"/>
</dbReference>
<dbReference type="Gene3D" id="3.30.930.10">
    <property type="entry name" value="Bira Bifunctional Protein, Domain 2"/>
    <property type="match status" value="1"/>
</dbReference>
<protein>
    <recommendedName>
        <fullName evidence="5">Lysyl-tRNA synthetase</fullName>
    </recommendedName>
</protein>
<dbReference type="Pfam" id="PF00152">
    <property type="entry name" value="tRNA-synt_2"/>
    <property type="match status" value="1"/>
</dbReference>
<dbReference type="Proteomes" id="UP000298138">
    <property type="component" value="Unassembled WGS sequence"/>
</dbReference>